<dbReference type="SUPFAM" id="SSF103088">
    <property type="entry name" value="OmpA-like"/>
    <property type="match status" value="1"/>
</dbReference>
<proteinExistence type="predicted"/>
<evidence type="ECO:0000313" key="4">
    <source>
        <dbReference type="EMBL" id="RED53418.1"/>
    </source>
</evidence>
<gene>
    <name evidence="4" type="ORF">DFP90_101207</name>
</gene>
<accession>A0A3D9HVA3</accession>
<keyword evidence="5" id="KW-1185">Reference proteome</keyword>
<dbReference type="InterPro" id="IPR036737">
    <property type="entry name" value="OmpA-like_sf"/>
</dbReference>
<feature type="region of interest" description="Disordered" evidence="2">
    <location>
        <begin position="117"/>
        <end position="148"/>
    </location>
</feature>
<dbReference type="PANTHER" id="PTHR30329">
    <property type="entry name" value="STATOR ELEMENT OF FLAGELLAR MOTOR COMPLEX"/>
    <property type="match status" value="1"/>
</dbReference>
<dbReference type="GO" id="GO:0016020">
    <property type="term" value="C:membrane"/>
    <property type="evidence" value="ECO:0007669"/>
    <property type="project" value="UniProtKB-UniRule"/>
</dbReference>
<reference evidence="4 5" key="1">
    <citation type="submission" date="2018-07" db="EMBL/GenBank/DDBJ databases">
        <title>Genomic Encyclopedia of Type Strains, Phase III (KMG-III): the genomes of soil and plant-associated and newly described type strains.</title>
        <authorList>
            <person name="Whitman W."/>
        </authorList>
    </citation>
    <scope>NUCLEOTIDE SEQUENCE [LARGE SCALE GENOMIC DNA]</scope>
    <source>
        <strain evidence="4 5">CECT 8488</strain>
    </source>
</reference>
<protein>
    <submittedName>
        <fullName evidence="4">Outer membrane protein OmpA-like peptidoglycan-associated protein</fullName>
    </submittedName>
</protein>
<organism evidence="4 5">
    <name type="scientific">Aestuariispira insulae</name>
    <dbReference type="NCBI Taxonomy" id="1461337"/>
    <lineage>
        <taxon>Bacteria</taxon>
        <taxon>Pseudomonadati</taxon>
        <taxon>Pseudomonadota</taxon>
        <taxon>Alphaproteobacteria</taxon>
        <taxon>Rhodospirillales</taxon>
        <taxon>Kiloniellaceae</taxon>
        <taxon>Aestuariispira</taxon>
    </lineage>
</organism>
<dbReference type="Proteomes" id="UP000256845">
    <property type="component" value="Unassembled WGS sequence"/>
</dbReference>
<dbReference type="PROSITE" id="PS51123">
    <property type="entry name" value="OMPA_2"/>
    <property type="match status" value="1"/>
</dbReference>
<name>A0A3D9HVA3_9PROT</name>
<sequence length="335" mass="35441">MKKLLATVAMGILVQGCETTSDVLDAANPVNWFEEEETTAQKEAPVPGEDEDYPAIGSVPERPEEPEIKREYTELKSGLVADRENARYTDQVIRSQEIPTVSLSTVKAAKLPVATQVPSNPPAATNIKKVPEGSGPVADAGSVPQTTKVRAAKLPDPAPQEVAMAAPNPQPLAAQPAPIRAKPAPQRGTQLAGGDDTADELPPAARTAQPSPRNADGLVPKLIANIYFSDGATGLTSNDRQVIGQVIEIARSGNNPVRVIGHSSLLSGNAATSAQLGNYKISLDRANAVASEFVRQGMSAANIQVDARGASEPVYEEMTKNAQAYNRRVEIFILQ</sequence>
<dbReference type="PROSITE" id="PS51257">
    <property type="entry name" value="PROKAR_LIPOPROTEIN"/>
    <property type="match status" value="1"/>
</dbReference>
<dbReference type="AlphaFoldDB" id="A0A3D9HVA3"/>
<dbReference type="PANTHER" id="PTHR30329:SF21">
    <property type="entry name" value="LIPOPROTEIN YIAD-RELATED"/>
    <property type="match status" value="1"/>
</dbReference>
<dbReference type="Pfam" id="PF00691">
    <property type="entry name" value="OmpA"/>
    <property type="match status" value="1"/>
</dbReference>
<feature type="domain" description="OmpA-like" evidence="3">
    <location>
        <begin position="215"/>
        <end position="335"/>
    </location>
</feature>
<feature type="compositionally biased region" description="Low complexity" evidence="2">
    <location>
        <begin position="169"/>
        <end position="181"/>
    </location>
</feature>
<dbReference type="InterPro" id="IPR050330">
    <property type="entry name" value="Bact_OuterMem_StrucFunc"/>
</dbReference>
<feature type="region of interest" description="Disordered" evidence="2">
    <location>
        <begin position="35"/>
        <end position="65"/>
    </location>
</feature>
<feature type="region of interest" description="Disordered" evidence="2">
    <location>
        <begin position="169"/>
        <end position="216"/>
    </location>
</feature>
<evidence type="ECO:0000256" key="2">
    <source>
        <dbReference type="SAM" id="MobiDB-lite"/>
    </source>
</evidence>
<keyword evidence="1" id="KW-0472">Membrane</keyword>
<evidence type="ECO:0000313" key="5">
    <source>
        <dbReference type="Proteomes" id="UP000256845"/>
    </source>
</evidence>
<evidence type="ECO:0000259" key="3">
    <source>
        <dbReference type="PROSITE" id="PS51123"/>
    </source>
</evidence>
<dbReference type="Gene3D" id="3.30.1330.60">
    <property type="entry name" value="OmpA-like domain"/>
    <property type="match status" value="1"/>
</dbReference>
<evidence type="ECO:0000256" key="1">
    <source>
        <dbReference type="PROSITE-ProRule" id="PRU00473"/>
    </source>
</evidence>
<dbReference type="CDD" id="cd07185">
    <property type="entry name" value="OmpA_C-like"/>
    <property type="match status" value="1"/>
</dbReference>
<dbReference type="InterPro" id="IPR006665">
    <property type="entry name" value="OmpA-like"/>
</dbReference>
<dbReference type="EMBL" id="QRDW01000001">
    <property type="protein sequence ID" value="RED53418.1"/>
    <property type="molecule type" value="Genomic_DNA"/>
</dbReference>
<comment type="caution">
    <text evidence="4">The sequence shown here is derived from an EMBL/GenBank/DDBJ whole genome shotgun (WGS) entry which is preliminary data.</text>
</comment>